<dbReference type="EMBL" id="JAGFBR010000002">
    <property type="protein sequence ID" value="KAH0469447.1"/>
    <property type="molecule type" value="Genomic_DNA"/>
</dbReference>
<proteinExistence type="predicted"/>
<dbReference type="AlphaFoldDB" id="A0AAV7HM35"/>
<feature type="region of interest" description="Disordered" evidence="1">
    <location>
        <begin position="1"/>
        <end position="46"/>
    </location>
</feature>
<accession>A0AAV7HM35</accession>
<evidence type="ECO:0000313" key="2">
    <source>
        <dbReference type="EMBL" id="KAH0469447.1"/>
    </source>
</evidence>
<reference evidence="2 3" key="1">
    <citation type="journal article" date="2021" name="Hortic Res">
        <title>Chromosome-scale assembly of the Dendrobium chrysotoxum genome enhances the understanding of orchid evolution.</title>
        <authorList>
            <person name="Zhang Y."/>
            <person name="Zhang G.Q."/>
            <person name="Zhang D."/>
            <person name="Liu X.D."/>
            <person name="Xu X.Y."/>
            <person name="Sun W.H."/>
            <person name="Yu X."/>
            <person name="Zhu X."/>
            <person name="Wang Z.W."/>
            <person name="Zhao X."/>
            <person name="Zhong W.Y."/>
            <person name="Chen H."/>
            <person name="Yin W.L."/>
            <person name="Huang T."/>
            <person name="Niu S.C."/>
            <person name="Liu Z.J."/>
        </authorList>
    </citation>
    <scope>NUCLEOTIDE SEQUENCE [LARGE SCALE GENOMIC DNA]</scope>
    <source>
        <strain evidence="2">Lindl</strain>
    </source>
</reference>
<dbReference type="Proteomes" id="UP000775213">
    <property type="component" value="Unassembled WGS sequence"/>
</dbReference>
<sequence>MADLADPRSAISNRGADDDTLPNRGKGGNGDAVLIQRKGDSSERDQQDIDSIMNRLINSGQYITIPTLPFEAGFVDCKVSFGGHPRCLSAGHSTNIGMAYKVPCSDSCDMCSMPVAIDRRSLPITGAECFRANKLVVAIGDGALALPFDRWGRNAFVVESKVGWGNASVNHADDDALSVEGLLPYASAAGSPIVEVEEFGSVGGMGEKGAVRMDEEEAVYGFHSIGFLRCKASSEASDGVAVRVE</sequence>
<gene>
    <name evidence="2" type="ORF">IEQ34_001005</name>
</gene>
<organism evidence="2 3">
    <name type="scientific">Dendrobium chrysotoxum</name>
    <name type="common">Orchid</name>
    <dbReference type="NCBI Taxonomy" id="161865"/>
    <lineage>
        <taxon>Eukaryota</taxon>
        <taxon>Viridiplantae</taxon>
        <taxon>Streptophyta</taxon>
        <taxon>Embryophyta</taxon>
        <taxon>Tracheophyta</taxon>
        <taxon>Spermatophyta</taxon>
        <taxon>Magnoliopsida</taxon>
        <taxon>Liliopsida</taxon>
        <taxon>Asparagales</taxon>
        <taxon>Orchidaceae</taxon>
        <taxon>Epidendroideae</taxon>
        <taxon>Malaxideae</taxon>
        <taxon>Dendrobiinae</taxon>
        <taxon>Dendrobium</taxon>
    </lineage>
</organism>
<evidence type="ECO:0000313" key="3">
    <source>
        <dbReference type="Proteomes" id="UP000775213"/>
    </source>
</evidence>
<feature type="compositionally biased region" description="Basic and acidic residues" evidence="1">
    <location>
        <begin position="37"/>
        <end position="46"/>
    </location>
</feature>
<keyword evidence="3" id="KW-1185">Reference proteome</keyword>
<evidence type="ECO:0000256" key="1">
    <source>
        <dbReference type="SAM" id="MobiDB-lite"/>
    </source>
</evidence>
<comment type="caution">
    <text evidence="2">The sequence shown here is derived from an EMBL/GenBank/DDBJ whole genome shotgun (WGS) entry which is preliminary data.</text>
</comment>
<name>A0AAV7HM35_DENCH</name>
<protein>
    <submittedName>
        <fullName evidence="2">Uncharacterized protein</fullName>
    </submittedName>
</protein>